<dbReference type="InterPro" id="IPR005467">
    <property type="entry name" value="His_kinase_dom"/>
</dbReference>
<proteinExistence type="predicted"/>
<dbReference type="GO" id="GO:0000155">
    <property type="term" value="F:phosphorelay sensor kinase activity"/>
    <property type="evidence" value="ECO:0007669"/>
    <property type="project" value="InterPro"/>
</dbReference>
<dbReference type="AlphaFoldDB" id="A0A2Z2NYJ0"/>
<dbReference type="InterPro" id="IPR003594">
    <property type="entry name" value="HATPase_dom"/>
</dbReference>
<dbReference type="KEGG" id="gai:IMCC3135_19205"/>
<protein>
    <recommendedName>
        <fullName evidence="2">histidine kinase</fullName>
        <ecNumber evidence="2">2.7.13.3</ecNumber>
    </recommendedName>
</protein>
<keyword evidence="6" id="KW-1133">Transmembrane helix</keyword>
<dbReference type="SMART" id="SM00387">
    <property type="entry name" value="HATPase_c"/>
    <property type="match status" value="1"/>
</dbReference>
<dbReference type="CDD" id="cd00082">
    <property type="entry name" value="HisKA"/>
    <property type="match status" value="1"/>
</dbReference>
<dbReference type="SUPFAM" id="SSF47384">
    <property type="entry name" value="Homodimeric domain of signal transducing histidine kinase"/>
    <property type="match status" value="1"/>
</dbReference>
<dbReference type="PRINTS" id="PR00344">
    <property type="entry name" value="BCTRLSENSOR"/>
</dbReference>
<evidence type="ECO:0000256" key="4">
    <source>
        <dbReference type="ARBA" id="ARBA00022679"/>
    </source>
</evidence>
<dbReference type="InterPro" id="IPR036097">
    <property type="entry name" value="HisK_dim/P_sf"/>
</dbReference>
<feature type="transmembrane region" description="Helical" evidence="6">
    <location>
        <begin position="6"/>
        <end position="24"/>
    </location>
</feature>
<dbReference type="EMBL" id="CP018632">
    <property type="protein sequence ID" value="ASJ73920.1"/>
    <property type="molecule type" value="Genomic_DNA"/>
</dbReference>
<dbReference type="GO" id="GO:0030295">
    <property type="term" value="F:protein kinase activator activity"/>
    <property type="evidence" value="ECO:0007669"/>
    <property type="project" value="TreeGrafter"/>
</dbReference>
<evidence type="ECO:0000256" key="3">
    <source>
        <dbReference type="ARBA" id="ARBA00022553"/>
    </source>
</evidence>
<evidence type="ECO:0000256" key="5">
    <source>
        <dbReference type="ARBA" id="ARBA00022777"/>
    </source>
</evidence>
<dbReference type="InterPro" id="IPR003661">
    <property type="entry name" value="HisK_dim/P_dom"/>
</dbReference>
<evidence type="ECO:0000313" key="9">
    <source>
        <dbReference type="Proteomes" id="UP000250079"/>
    </source>
</evidence>
<gene>
    <name evidence="8" type="primary">cph1_6</name>
    <name evidence="8" type="ORF">IMCC3135_19205</name>
</gene>
<comment type="catalytic activity">
    <reaction evidence="1">
        <text>ATP + protein L-histidine = ADP + protein N-phospho-L-histidine.</text>
        <dbReference type="EC" id="2.7.13.3"/>
    </reaction>
</comment>
<evidence type="ECO:0000256" key="1">
    <source>
        <dbReference type="ARBA" id="ARBA00000085"/>
    </source>
</evidence>
<dbReference type="Gene3D" id="3.30.565.10">
    <property type="entry name" value="Histidine kinase-like ATPase, C-terminal domain"/>
    <property type="match status" value="1"/>
</dbReference>
<dbReference type="PANTHER" id="PTHR42878:SF15">
    <property type="entry name" value="BACTERIOPHYTOCHROME"/>
    <property type="match status" value="1"/>
</dbReference>
<evidence type="ECO:0000259" key="7">
    <source>
        <dbReference type="PROSITE" id="PS50109"/>
    </source>
</evidence>
<dbReference type="GO" id="GO:0007234">
    <property type="term" value="P:osmosensory signaling via phosphorelay pathway"/>
    <property type="evidence" value="ECO:0007669"/>
    <property type="project" value="TreeGrafter"/>
</dbReference>
<dbReference type="SUPFAM" id="SSF55874">
    <property type="entry name" value="ATPase domain of HSP90 chaperone/DNA topoisomerase II/histidine kinase"/>
    <property type="match status" value="1"/>
</dbReference>
<name>A0A2Z2NYJ0_9GAMM</name>
<keyword evidence="6" id="KW-0812">Transmembrane</keyword>
<evidence type="ECO:0000313" key="8">
    <source>
        <dbReference type="EMBL" id="ASJ73920.1"/>
    </source>
</evidence>
<dbReference type="OrthoDB" id="7051794at2"/>
<evidence type="ECO:0000256" key="6">
    <source>
        <dbReference type="SAM" id="Phobius"/>
    </source>
</evidence>
<dbReference type="PROSITE" id="PS50109">
    <property type="entry name" value="HIS_KIN"/>
    <property type="match status" value="1"/>
</dbReference>
<dbReference type="GO" id="GO:0005886">
    <property type="term" value="C:plasma membrane"/>
    <property type="evidence" value="ECO:0007669"/>
    <property type="project" value="UniProtKB-ARBA"/>
</dbReference>
<dbReference type="Pfam" id="PF00512">
    <property type="entry name" value="HisKA"/>
    <property type="match status" value="1"/>
</dbReference>
<dbReference type="GO" id="GO:0000156">
    <property type="term" value="F:phosphorelay response regulator activity"/>
    <property type="evidence" value="ECO:0007669"/>
    <property type="project" value="TreeGrafter"/>
</dbReference>
<keyword evidence="5" id="KW-0418">Kinase</keyword>
<organism evidence="8 9">
    <name type="scientific">Granulosicoccus antarcticus IMCC3135</name>
    <dbReference type="NCBI Taxonomy" id="1192854"/>
    <lineage>
        <taxon>Bacteria</taxon>
        <taxon>Pseudomonadati</taxon>
        <taxon>Pseudomonadota</taxon>
        <taxon>Gammaproteobacteria</taxon>
        <taxon>Chromatiales</taxon>
        <taxon>Granulosicoccaceae</taxon>
        <taxon>Granulosicoccus</taxon>
    </lineage>
</organism>
<dbReference type="InterPro" id="IPR004358">
    <property type="entry name" value="Sig_transdc_His_kin-like_C"/>
</dbReference>
<accession>A0A2Z2NYJ0</accession>
<dbReference type="PANTHER" id="PTHR42878">
    <property type="entry name" value="TWO-COMPONENT HISTIDINE KINASE"/>
    <property type="match status" value="1"/>
</dbReference>
<feature type="domain" description="Histidine kinase" evidence="7">
    <location>
        <begin position="235"/>
        <end position="448"/>
    </location>
</feature>
<reference evidence="8 9" key="1">
    <citation type="submission" date="2016-12" db="EMBL/GenBank/DDBJ databases">
        <authorList>
            <person name="Song W.-J."/>
            <person name="Kurnit D.M."/>
        </authorList>
    </citation>
    <scope>NUCLEOTIDE SEQUENCE [LARGE SCALE GENOMIC DNA]</scope>
    <source>
        <strain evidence="8 9">IMCC3135</strain>
    </source>
</reference>
<dbReference type="RefSeq" id="WP_088919031.1">
    <property type="nucleotide sequence ID" value="NZ_CP018632.1"/>
</dbReference>
<dbReference type="InterPro" id="IPR050351">
    <property type="entry name" value="BphY/WalK/GraS-like"/>
</dbReference>
<keyword evidence="4 8" id="KW-0808">Transferase</keyword>
<keyword evidence="6" id="KW-0472">Membrane</keyword>
<evidence type="ECO:0000256" key="2">
    <source>
        <dbReference type="ARBA" id="ARBA00012438"/>
    </source>
</evidence>
<sequence length="456" mass="50779">MKMDRRWWLLSLTVMALLVVIQFWSTKDVDRRTAELHSLLSETQTSAMQLMQRVGYGGLIFHFKNLVLRPHETDNHASAVADAKQVTLLIAELETNAASMGVEFKLSSTRAMVNAYLPRLDEVQRLYQQGYSSIDIDRAVRFNDVFAIREIDLLIDELSAVVRSQVRQIKHEGKLLNWISMGGTIALSSLVLALLFNQNNRRNYVDAIQQMNAELETSNTGLTSVNKSLKQFAGIVSHDLRTPLRHIGHFSDRIIEDCNDPAEVTQHATIIIDAVARMDRIIASLLEFTRSGFKRPELSPIDVQELVTSVVQELDTTIKSAGATINLHLDGYVQADAELLRRVLHNLLGNSLKYTHPERSPRIDLEAVPVGESIQFSISDNGIGIAPEFAERIFEPCQRLHDSQNQYEGSGIGLTLVKAIIEAHGGSIKLDTAYTAGTRIVFSLNAADSPPLMNAA</sequence>
<keyword evidence="3" id="KW-0597">Phosphoprotein</keyword>
<dbReference type="FunFam" id="3.30.565.10:FF:000006">
    <property type="entry name" value="Sensor histidine kinase WalK"/>
    <property type="match status" value="1"/>
</dbReference>
<dbReference type="EC" id="2.7.13.3" evidence="2"/>
<dbReference type="SMART" id="SM00388">
    <property type="entry name" value="HisKA"/>
    <property type="match status" value="1"/>
</dbReference>
<keyword evidence="9" id="KW-1185">Reference proteome</keyword>
<dbReference type="Proteomes" id="UP000250079">
    <property type="component" value="Chromosome"/>
</dbReference>
<dbReference type="Gene3D" id="1.10.287.130">
    <property type="match status" value="1"/>
</dbReference>
<dbReference type="InterPro" id="IPR036890">
    <property type="entry name" value="HATPase_C_sf"/>
</dbReference>
<dbReference type="Pfam" id="PF02518">
    <property type="entry name" value="HATPase_c"/>
    <property type="match status" value="1"/>
</dbReference>